<dbReference type="Pfam" id="PF11864">
    <property type="entry name" value="DUF3384"/>
    <property type="match status" value="1"/>
</dbReference>
<accession>A0AAV5R6D9</accession>
<dbReference type="EMBL" id="BTGB01000005">
    <property type="protein sequence ID" value="GMM47054.1"/>
    <property type="molecule type" value="Genomic_DNA"/>
</dbReference>
<dbReference type="InterPro" id="IPR024584">
    <property type="entry name" value="Tuberin_N"/>
</dbReference>
<evidence type="ECO:0000259" key="1">
    <source>
        <dbReference type="Pfam" id="PF11864"/>
    </source>
</evidence>
<evidence type="ECO:0000313" key="3">
    <source>
        <dbReference type="Proteomes" id="UP001378960"/>
    </source>
</evidence>
<protein>
    <recommendedName>
        <fullName evidence="1">Tuberin N-terminal domain-containing protein</fullName>
    </recommendedName>
</protein>
<dbReference type="AlphaFoldDB" id="A0AAV5R6D9"/>
<sequence length="929" mass="108932">MPCASCYYLRNKRTLLSIIFVLNNIRSMISLIDWISGYSDVKDVVRIESGVFVVDNDKLIAVLQKGSKTDILNILEILGDEMINIPMEKRIQIWGMIESSLDLKRLGKFRSESFKVLEKILSFNEMSPDAAKNLYDDLKKNIHYEFDPDMKLILICLHQLANYKVVEWEYLVDLFNVIDKNYKNDDIKVLIISLVTQEMVKTSQLGNVFEKLINLSIISTDTLVLKSFINFLENYIAVGGEYIDKLYTLLTIVGCVYDLNESIEECENIIGTMFQKYGTTFLITLCDVISCKYNEKYPHRKGNRCVIGSIRILCYLLKLLGTNKVFTQFFDEYRYYIFESLMENDKSEMLFIEIVKFVNEVIEKPYCMNGYYEEFVENDIFWDLISYNGSEYDVSFQNVMQELFNKLQNLNLNKYHVKRLVEYLDQNYEILNTYNIEFVIKYYSSNLLCVCGAPRWKEKCDNVVERYYSTCADQILELLGNAMKYCLSLNLDDQTINFYVDILFYQCIIGLEFELDAELIFGKIAKFIKELEKDKFEKILDDYQKSIINGDKNVIVMNQVIVQLVMTIGDDRFVIVMDNIMEIASKVKSDEIFAINLSIMGRIRFNRNQFQIKDWELMSCVYGYKIEEQINKMYFNMNLKGSFKMIFEKGADFSVKFNIGKLFKVYSDVLNNEKSFERYLLVTKDLRNQLLNLSGVLEKNNVEMNELLNFFKTQIEDVCEIKFEKPSWISNNVIKKIALDVIYGFLPYMKNGLIEKVNDIFRTIVLEYHFSKDSKKEYVNFICVCFYELSEIIKKFMVPILKMIFDDINDVLNLPILLHLKGLAYTDDDQNLKIGELIKKLEDKQIVKVKINTIVCDSKIMRDEIEKAFGESHLQVMYSATFQGCNFISVKQIEKGDYWEIVKEGEIMVLSTPNVTRFIRNMLNLKVND</sequence>
<gene>
    <name evidence="2" type="ORF">DAPK24_036290</name>
</gene>
<comment type="caution">
    <text evidence="2">The sequence shown here is derived from an EMBL/GenBank/DDBJ whole genome shotgun (WGS) entry which is preliminary data.</text>
</comment>
<dbReference type="Proteomes" id="UP001378960">
    <property type="component" value="Unassembled WGS sequence"/>
</dbReference>
<proteinExistence type="predicted"/>
<name>A0AAV5R6D9_PICKL</name>
<reference evidence="2 3" key="1">
    <citation type="journal article" date="2023" name="Elife">
        <title>Identification of key yeast species and microbe-microbe interactions impacting larval growth of Drosophila in the wild.</title>
        <authorList>
            <person name="Mure A."/>
            <person name="Sugiura Y."/>
            <person name="Maeda R."/>
            <person name="Honda K."/>
            <person name="Sakurai N."/>
            <person name="Takahashi Y."/>
            <person name="Watada M."/>
            <person name="Katoh T."/>
            <person name="Gotoh A."/>
            <person name="Gotoh Y."/>
            <person name="Taniguchi I."/>
            <person name="Nakamura K."/>
            <person name="Hayashi T."/>
            <person name="Katayama T."/>
            <person name="Uemura T."/>
            <person name="Hattori Y."/>
        </authorList>
    </citation>
    <scope>NUCLEOTIDE SEQUENCE [LARGE SCALE GENOMIC DNA]</scope>
    <source>
        <strain evidence="2 3">PK-24</strain>
    </source>
</reference>
<keyword evidence="3" id="KW-1185">Reference proteome</keyword>
<evidence type="ECO:0000313" key="2">
    <source>
        <dbReference type="EMBL" id="GMM47054.1"/>
    </source>
</evidence>
<feature type="domain" description="Tuberin N-terminal" evidence="1">
    <location>
        <begin position="200"/>
        <end position="470"/>
    </location>
</feature>
<organism evidence="2 3">
    <name type="scientific">Pichia kluyveri</name>
    <name type="common">Yeast</name>
    <dbReference type="NCBI Taxonomy" id="36015"/>
    <lineage>
        <taxon>Eukaryota</taxon>
        <taxon>Fungi</taxon>
        <taxon>Dikarya</taxon>
        <taxon>Ascomycota</taxon>
        <taxon>Saccharomycotina</taxon>
        <taxon>Pichiomycetes</taxon>
        <taxon>Pichiales</taxon>
        <taxon>Pichiaceae</taxon>
        <taxon>Pichia</taxon>
    </lineage>
</organism>